<accession>A0A7M5WRV6</accession>
<proteinExistence type="predicted"/>
<feature type="compositionally biased region" description="Low complexity" evidence="2">
    <location>
        <begin position="164"/>
        <end position="173"/>
    </location>
</feature>
<sequence length="766" mass="86817">MSDHTRTRSMQNPAIASVKRRHTGPFLPCPKAKRMALMDQKDSKHDNQNSKTTLEDCVDFAVESSKADNVVSTEESVQVIESGSENGDSPQELVEDNEDVIEQIVVDADPNENDVDEEEIVMMEINNHRNDVVLINDDILMIDEPRMVTPPPTPPPPPPPQPITIPSTRSSPQAQENCACPHQIVVGPTKLDLHQLSPQVVLKKSKKVERFLQRQQEAENIIKFRTYKVHSYELRHFQIVLTDYYQEQSIQNSKNIDTSPDNRYSTSSASKAQQDGFSTPTKEIINSVKSTEGNVNTPEFMARYEDCVAEKLLTLRKRLDTPDKPNSPIPNRLNIEGQQATNSSSIVTPLNIDIDTNKQPIHPRTRLRLSPVKKSPTSSSLKYVLRKSVVENYVEVSDSDSDSQCSVMTVSDIEYTSSGKKVIRVKEEYVELSDDTELEELEKSMKIEKEVEEDVDSDDDEARDGDNEGEDDSSSMTSHDDDGSSSTSPDEENNYINTSSVKTENVKTEIKEEVVDSEPSSQVESSLFVGDEESMDNLLDAYHKVKRKQSLNRSFPTVGKSPVKPSLIPLVKKSPVRKYKSFLGSNLSARYQQDTDTDTDTSIIRKLKQRKIKPLTIKLVNLSKETIENVIHLCSSTADWRDDELLEKAGLSSYDITRLGIVTATRQSTNYGLRQFVKKKKIFEVFLPPEKPKPLSKKQEPKIKINRKELKKLKRKQLMKEKQEAKQKEKESIRRALLKINNRFINQNKFWAFIDGGSSENHPILL</sequence>
<evidence type="ECO:0000256" key="2">
    <source>
        <dbReference type="SAM" id="MobiDB-lite"/>
    </source>
</evidence>
<dbReference type="EnsemblMetazoa" id="CLYHEMT007629.1">
    <property type="protein sequence ID" value="CLYHEMP007629.1"/>
    <property type="gene ID" value="CLYHEMG007629"/>
</dbReference>
<protein>
    <submittedName>
        <fullName evidence="3">Uncharacterized protein</fullName>
    </submittedName>
</protein>
<dbReference type="Proteomes" id="UP000594262">
    <property type="component" value="Unplaced"/>
</dbReference>
<reference evidence="3" key="1">
    <citation type="submission" date="2021-01" db="UniProtKB">
        <authorList>
            <consortium name="EnsemblMetazoa"/>
        </authorList>
    </citation>
    <scope>IDENTIFICATION</scope>
</reference>
<feature type="compositionally biased region" description="Pro residues" evidence="2">
    <location>
        <begin position="148"/>
        <end position="163"/>
    </location>
</feature>
<organism evidence="3 4">
    <name type="scientific">Clytia hemisphaerica</name>
    <dbReference type="NCBI Taxonomy" id="252671"/>
    <lineage>
        <taxon>Eukaryota</taxon>
        <taxon>Metazoa</taxon>
        <taxon>Cnidaria</taxon>
        <taxon>Hydrozoa</taxon>
        <taxon>Hydroidolina</taxon>
        <taxon>Leptothecata</taxon>
        <taxon>Obeliida</taxon>
        <taxon>Clytiidae</taxon>
        <taxon>Clytia</taxon>
    </lineage>
</organism>
<dbReference type="AlphaFoldDB" id="A0A7M5WRV6"/>
<evidence type="ECO:0000313" key="3">
    <source>
        <dbReference type="EnsemblMetazoa" id="CLYHEMP007629.1"/>
    </source>
</evidence>
<keyword evidence="1" id="KW-0175">Coiled coil</keyword>
<feature type="coiled-coil region" evidence="1">
    <location>
        <begin position="708"/>
        <end position="739"/>
    </location>
</feature>
<feature type="region of interest" description="Disordered" evidence="2">
    <location>
        <begin position="445"/>
        <end position="506"/>
    </location>
</feature>
<evidence type="ECO:0000256" key="1">
    <source>
        <dbReference type="SAM" id="Coils"/>
    </source>
</evidence>
<evidence type="ECO:0000313" key="4">
    <source>
        <dbReference type="Proteomes" id="UP000594262"/>
    </source>
</evidence>
<keyword evidence="4" id="KW-1185">Reference proteome</keyword>
<feature type="region of interest" description="Disordered" evidence="2">
    <location>
        <begin position="146"/>
        <end position="176"/>
    </location>
</feature>
<dbReference type="OrthoDB" id="10691619at2759"/>
<feature type="compositionally biased region" description="Polar residues" evidence="2">
    <location>
        <begin position="494"/>
        <end position="503"/>
    </location>
</feature>
<name>A0A7M5WRV6_9CNID</name>
<feature type="region of interest" description="Disordered" evidence="2">
    <location>
        <begin position="1"/>
        <end position="27"/>
    </location>
</feature>
<feature type="region of interest" description="Disordered" evidence="2">
    <location>
        <begin position="252"/>
        <end position="278"/>
    </location>
</feature>
<feature type="compositionally biased region" description="Acidic residues" evidence="2">
    <location>
        <begin position="450"/>
        <end position="473"/>
    </location>
</feature>